<evidence type="ECO:0000313" key="5">
    <source>
        <dbReference type="EMBL" id="KAG7191602.1"/>
    </source>
</evidence>
<keyword evidence="6" id="KW-1185">Reference proteome</keyword>
<organism evidence="5 6">
    <name type="scientific">Scheffersomyces spartinae</name>
    <dbReference type="NCBI Taxonomy" id="45513"/>
    <lineage>
        <taxon>Eukaryota</taxon>
        <taxon>Fungi</taxon>
        <taxon>Dikarya</taxon>
        <taxon>Ascomycota</taxon>
        <taxon>Saccharomycotina</taxon>
        <taxon>Pichiomycetes</taxon>
        <taxon>Debaryomycetaceae</taxon>
        <taxon>Scheffersomyces</taxon>
    </lineage>
</organism>
<evidence type="ECO:0000256" key="1">
    <source>
        <dbReference type="ARBA" id="ARBA00004123"/>
    </source>
</evidence>
<keyword evidence="5" id="KW-0239">DNA-directed DNA polymerase</keyword>
<dbReference type="GO" id="GO:0006261">
    <property type="term" value="P:DNA-templated DNA replication"/>
    <property type="evidence" value="ECO:0007669"/>
    <property type="project" value="TreeGrafter"/>
</dbReference>
<evidence type="ECO:0000259" key="4">
    <source>
        <dbReference type="Pfam" id="PF00808"/>
    </source>
</evidence>
<accession>A0A9P7V580</accession>
<evidence type="ECO:0000313" key="6">
    <source>
        <dbReference type="Proteomes" id="UP000790833"/>
    </source>
</evidence>
<dbReference type="AlphaFoldDB" id="A0A9P7V580"/>
<proteinExistence type="predicted"/>
<dbReference type="InterPro" id="IPR003958">
    <property type="entry name" value="CBFA_NFYB_domain"/>
</dbReference>
<dbReference type="PANTHER" id="PTHR10252:SF151">
    <property type="entry name" value="DNA POLYMERASE EPSILON NONCATALYTIC SUBUNIT"/>
    <property type="match status" value="1"/>
</dbReference>
<name>A0A9P7V580_9ASCO</name>
<dbReference type="InterPro" id="IPR050568">
    <property type="entry name" value="Transcr_DNA_Rep_Reg"/>
</dbReference>
<protein>
    <submittedName>
        <fullName evidence="5">DNA-directed DNA polymerase epsilon, subunit C</fullName>
    </submittedName>
</protein>
<dbReference type="Proteomes" id="UP000790833">
    <property type="component" value="Unassembled WGS sequence"/>
</dbReference>
<keyword evidence="5" id="KW-0548">Nucleotidyltransferase</keyword>
<dbReference type="EMBL" id="JAHMUF010000026">
    <property type="protein sequence ID" value="KAG7191602.1"/>
    <property type="molecule type" value="Genomic_DNA"/>
</dbReference>
<dbReference type="InterPro" id="IPR009072">
    <property type="entry name" value="Histone-fold"/>
</dbReference>
<dbReference type="PANTHER" id="PTHR10252">
    <property type="entry name" value="HISTONE-LIKE TRANSCRIPTION FACTOR CCAAT-RELATED"/>
    <property type="match status" value="1"/>
</dbReference>
<evidence type="ECO:0000256" key="3">
    <source>
        <dbReference type="SAM" id="MobiDB-lite"/>
    </source>
</evidence>
<evidence type="ECO:0000256" key="2">
    <source>
        <dbReference type="ARBA" id="ARBA00023242"/>
    </source>
</evidence>
<dbReference type="OrthoDB" id="636685at2759"/>
<dbReference type="GO" id="GO:0008623">
    <property type="term" value="C:CHRAC"/>
    <property type="evidence" value="ECO:0007669"/>
    <property type="project" value="TreeGrafter"/>
</dbReference>
<dbReference type="Gene3D" id="1.10.20.10">
    <property type="entry name" value="Histone, subunit A"/>
    <property type="match status" value="1"/>
</dbReference>
<dbReference type="GO" id="GO:0046982">
    <property type="term" value="F:protein heterodimerization activity"/>
    <property type="evidence" value="ECO:0007669"/>
    <property type="project" value="InterPro"/>
</dbReference>
<keyword evidence="2" id="KW-0539">Nucleus</keyword>
<dbReference type="CDD" id="cd22929">
    <property type="entry name" value="HFD_POLE4-like"/>
    <property type="match status" value="1"/>
</dbReference>
<feature type="region of interest" description="Disordered" evidence="3">
    <location>
        <begin position="181"/>
        <end position="209"/>
    </location>
</feature>
<comment type="caution">
    <text evidence="5">The sequence shown here is derived from an EMBL/GenBank/DDBJ whole genome shotgun (WGS) entry which is preliminary data.</text>
</comment>
<gene>
    <name evidence="5" type="primary">DPB3</name>
    <name evidence="5" type="ORF">KQ657_002997</name>
</gene>
<dbReference type="GeneID" id="66116371"/>
<dbReference type="Pfam" id="PF00808">
    <property type="entry name" value="CBFD_NFYB_HMF"/>
    <property type="match status" value="1"/>
</dbReference>
<comment type="subcellular location">
    <subcellularLocation>
        <location evidence="1">Nucleus</location>
    </subcellularLocation>
</comment>
<feature type="domain" description="Transcription factor CBF/NF-Y/archaeal histone" evidence="4">
    <location>
        <begin position="73"/>
        <end position="135"/>
    </location>
</feature>
<keyword evidence="5" id="KW-0808">Transferase</keyword>
<sequence length="228" mass="24969">MLETPEVEIIGVDPESMEVDDHEEVRQSEVKLSEEVNQEVSDEVAVKLFDVAEGIELIDVDTEVEEEGSALLSLPLSKIKRIFRLDTEYISSSNSAVYATGLATELFIQYLTEQASVYAKLDKRKKLLYKDVSTATSTNESLNFLGDTVPKAQPISDLITQKKIHLNKKDKERFYPEETVQEPNGIGAGAGAGSGDASSPVSKVAALPKGQQTLPLRKAVLHDLMSSD</sequence>
<reference evidence="5" key="1">
    <citation type="submission" date="2021-03" db="EMBL/GenBank/DDBJ databases">
        <authorList>
            <person name="Palmer J.M."/>
        </authorList>
    </citation>
    <scope>NUCLEOTIDE SEQUENCE</scope>
    <source>
        <strain evidence="5">ARV_011</strain>
    </source>
</reference>
<dbReference type="RefSeq" id="XP_043047154.1">
    <property type="nucleotide sequence ID" value="XM_043193735.1"/>
</dbReference>
<dbReference type="SUPFAM" id="SSF47113">
    <property type="entry name" value="Histone-fold"/>
    <property type="match status" value="1"/>
</dbReference>
<dbReference type="GO" id="GO:0003887">
    <property type="term" value="F:DNA-directed DNA polymerase activity"/>
    <property type="evidence" value="ECO:0007669"/>
    <property type="project" value="UniProtKB-KW"/>
</dbReference>